<keyword evidence="5" id="KW-1185">Reference proteome</keyword>
<dbReference type="Gene3D" id="1.10.238.10">
    <property type="entry name" value="EF-hand"/>
    <property type="match status" value="1"/>
</dbReference>
<dbReference type="EMBL" id="JAUJYO010000001">
    <property type="protein sequence ID" value="KAK1325159.1"/>
    <property type="molecule type" value="Genomic_DNA"/>
</dbReference>
<organism evidence="4 5">
    <name type="scientific">Acorus calamus</name>
    <name type="common">Sweet flag</name>
    <dbReference type="NCBI Taxonomy" id="4465"/>
    <lineage>
        <taxon>Eukaryota</taxon>
        <taxon>Viridiplantae</taxon>
        <taxon>Streptophyta</taxon>
        <taxon>Embryophyta</taxon>
        <taxon>Tracheophyta</taxon>
        <taxon>Spermatophyta</taxon>
        <taxon>Magnoliopsida</taxon>
        <taxon>Liliopsida</taxon>
        <taxon>Acoraceae</taxon>
        <taxon>Acorus</taxon>
    </lineage>
</organism>
<proteinExistence type="predicted"/>
<evidence type="ECO:0000256" key="1">
    <source>
        <dbReference type="ARBA" id="ARBA00022737"/>
    </source>
</evidence>
<dbReference type="Pfam" id="PF13405">
    <property type="entry name" value="EF-hand_6"/>
    <property type="match status" value="1"/>
</dbReference>
<dbReference type="PROSITE" id="PS00018">
    <property type="entry name" value="EF_HAND_1"/>
    <property type="match status" value="2"/>
</dbReference>
<keyword evidence="1" id="KW-0677">Repeat</keyword>
<dbReference type="GO" id="GO:0043226">
    <property type="term" value="C:organelle"/>
    <property type="evidence" value="ECO:0007669"/>
    <property type="project" value="UniProtKB-ARBA"/>
</dbReference>
<dbReference type="GO" id="GO:0005509">
    <property type="term" value="F:calcium ion binding"/>
    <property type="evidence" value="ECO:0007669"/>
    <property type="project" value="InterPro"/>
</dbReference>
<evidence type="ECO:0000259" key="3">
    <source>
        <dbReference type="PROSITE" id="PS50222"/>
    </source>
</evidence>
<name>A0AAV9FHJ5_ACOCL</name>
<dbReference type="Proteomes" id="UP001180020">
    <property type="component" value="Unassembled WGS sequence"/>
</dbReference>
<gene>
    <name evidence="4" type="primary">CML25</name>
    <name evidence="4" type="ORF">QJS10_CPA01g02330</name>
</gene>
<reference evidence="4" key="1">
    <citation type="journal article" date="2023" name="Nat. Commun.">
        <title>Diploid and tetraploid genomes of Acorus and the evolution of monocots.</title>
        <authorList>
            <person name="Ma L."/>
            <person name="Liu K.W."/>
            <person name="Li Z."/>
            <person name="Hsiao Y.Y."/>
            <person name="Qi Y."/>
            <person name="Fu T."/>
            <person name="Tang G.D."/>
            <person name="Zhang D."/>
            <person name="Sun W.H."/>
            <person name="Liu D.K."/>
            <person name="Li Y."/>
            <person name="Chen G.Z."/>
            <person name="Liu X.D."/>
            <person name="Liao X.Y."/>
            <person name="Jiang Y.T."/>
            <person name="Yu X."/>
            <person name="Hao Y."/>
            <person name="Huang J."/>
            <person name="Zhao X.W."/>
            <person name="Ke S."/>
            <person name="Chen Y.Y."/>
            <person name="Wu W.L."/>
            <person name="Hsu J.L."/>
            <person name="Lin Y.F."/>
            <person name="Huang M.D."/>
            <person name="Li C.Y."/>
            <person name="Huang L."/>
            <person name="Wang Z.W."/>
            <person name="Zhao X."/>
            <person name="Zhong W.Y."/>
            <person name="Peng D.H."/>
            <person name="Ahmad S."/>
            <person name="Lan S."/>
            <person name="Zhang J.S."/>
            <person name="Tsai W.C."/>
            <person name="Van de Peer Y."/>
            <person name="Liu Z.J."/>
        </authorList>
    </citation>
    <scope>NUCLEOTIDE SEQUENCE</scope>
    <source>
        <strain evidence="4">CP</strain>
    </source>
</reference>
<sequence>MMAEADSDGNGFIDLGEFMELNPRDVDDAAALEDLREAFGVFDMNGDRSISTKELHMVLKRLGRGGYRSRGAGG</sequence>
<reference evidence="4" key="2">
    <citation type="submission" date="2023-06" db="EMBL/GenBank/DDBJ databases">
        <authorList>
            <person name="Ma L."/>
            <person name="Liu K.-W."/>
            <person name="Li Z."/>
            <person name="Hsiao Y.-Y."/>
            <person name="Qi Y."/>
            <person name="Fu T."/>
            <person name="Tang G."/>
            <person name="Zhang D."/>
            <person name="Sun W.-H."/>
            <person name="Liu D.-K."/>
            <person name="Li Y."/>
            <person name="Chen G.-Z."/>
            <person name="Liu X.-D."/>
            <person name="Liao X.-Y."/>
            <person name="Jiang Y.-T."/>
            <person name="Yu X."/>
            <person name="Hao Y."/>
            <person name="Huang J."/>
            <person name="Zhao X.-W."/>
            <person name="Ke S."/>
            <person name="Chen Y.-Y."/>
            <person name="Wu W.-L."/>
            <person name="Hsu J.-L."/>
            <person name="Lin Y.-F."/>
            <person name="Huang M.-D."/>
            <person name="Li C.-Y."/>
            <person name="Huang L."/>
            <person name="Wang Z.-W."/>
            <person name="Zhao X."/>
            <person name="Zhong W.-Y."/>
            <person name="Peng D.-H."/>
            <person name="Ahmad S."/>
            <person name="Lan S."/>
            <person name="Zhang J.-S."/>
            <person name="Tsai W.-C."/>
            <person name="Van De Peer Y."/>
            <person name="Liu Z.-J."/>
        </authorList>
    </citation>
    <scope>NUCLEOTIDE SEQUENCE</scope>
    <source>
        <strain evidence="4">CP</strain>
        <tissue evidence="4">Leaves</tissue>
    </source>
</reference>
<keyword evidence="2" id="KW-0106">Calcium</keyword>
<accession>A0AAV9FHJ5</accession>
<feature type="domain" description="EF-hand" evidence="3">
    <location>
        <begin position="1"/>
        <end position="28"/>
    </location>
</feature>
<comment type="caution">
    <text evidence="4">The sequence shown here is derived from an EMBL/GenBank/DDBJ whole genome shotgun (WGS) entry which is preliminary data.</text>
</comment>
<evidence type="ECO:0000313" key="4">
    <source>
        <dbReference type="EMBL" id="KAK1325159.1"/>
    </source>
</evidence>
<dbReference type="AlphaFoldDB" id="A0AAV9FHJ5"/>
<evidence type="ECO:0000256" key="2">
    <source>
        <dbReference type="ARBA" id="ARBA00022837"/>
    </source>
</evidence>
<protein>
    <submittedName>
        <fullName evidence="4">Calcium-binding protein CML25</fullName>
    </submittedName>
</protein>
<dbReference type="FunFam" id="1.10.238.10:FF:000178">
    <property type="entry name" value="Calmodulin-2 A"/>
    <property type="match status" value="1"/>
</dbReference>
<dbReference type="PROSITE" id="PS50222">
    <property type="entry name" value="EF_HAND_2"/>
    <property type="match status" value="2"/>
</dbReference>
<evidence type="ECO:0000313" key="5">
    <source>
        <dbReference type="Proteomes" id="UP001180020"/>
    </source>
</evidence>
<feature type="domain" description="EF-hand" evidence="3">
    <location>
        <begin position="30"/>
        <end position="65"/>
    </location>
</feature>
<dbReference type="InterPro" id="IPR018247">
    <property type="entry name" value="EF_Hand_1_Ca_BS"/>
</dbReference>
<dbReference type="SUPFAM" id="SSF47473">
    <property type="entry name" value="EF-hand"/>
    <property type="match status" value="1"/>
</dbReference>
<dbReference type="InterPro" id="IPR011992">
    <property type="entry name" value="EF-hand-dom_pair"/>
</dbReference>
<dbReference type="SMART" id="SM00054">
    <property type="entry name" value="EFh"/>
    <property type="match status" value="2"/>
</dbReference>
<dbReference type="InterPro" id="IPR002048">
    <property type="entry name" value="EF_hand_dom"/>
</dbReference>
<dbReference type="Pfam" id="PF13202">
    <property type="entry name" value="EF-hand_5"/>
    <property type="match status" value="1"/>
</dbReference>